<organism evidence="1 2">
    <name type="scientific">Pseudomonas savastanoi pv. glycinea</name>
    <name type="common">Pseudomonas syringae pv. glycinea</name>
    <dbReference type="NCBI Taxonomy" id="318"/>
    <lineage>
        <taxon>Bacteria</taxon>
        <taxon>Pseudomonadati</taxon>
        <taxon>Pseudomonadota</taxon>
        <taxon>Gammaproteobacteria</taxon>
        <taxon>Pseudomonadales</taxon>
        <taxon>Pseudomonadaceae</taxon>
        <taxon>Pseudomonas</taxon>
    </lineage>
</organism>
<accession>A0ABR5LEI0</accession>
<keyword evidence="2" id="KW-1185">Reference proteome</keyword>
<comment type="caution">
    <text evidence="1">The sequence shown here is derived from an EMBL/GenBank/DDBJ whole genome shotgun (WGS) entry which is preliminary data.</text>
</comment>
<name>A0ABR5LEI0_PSESG</name>
<evidence type="ECO:0000313" key="2">
    <source>
        <dbReference type="Proteomes" id="UP000037836"/>
    </source>
</evidence>
<gene>
    <name evidence="1" type="ORF">AC496_3067</name>
</gene>
<protein>
    <submittedName>
        <fullName evidence="1">Conjugal transfer protein</fullName>
    </submittedName>
</protein>
<evidence type="ECO:0000313" key="1">
    <source>
        <dbReference type="EMBL" id="KPC44956.1"/>
    </source>
</evidence>
<reference evidence="1 2" key="1">
    <citation type="submission" date="2015-07" db="EMBL/GenBank/DDBJ databases">
        <authorList>
            <person name="O'Brien H.E."/>
            <person name="Thakur S."/>
            <person name="Gong Y."/>
            <person name="Wang P.W."/>
            <person name="Guttman D.S."/>
        </authorList>
    </citation>
    <scope>NUCLEOTIDE SEQUENCE [LARGE SCALE GENOMIC DNA]</scope>
    <source>
        <strain evidence="1 2">BR1</strain>
    </source>
</reference>
<reference evidence="1 2" key="2">
    <citation type="submission" date="2015-10" db="EMBL/GenBank/DDBJ databases">
        <title>Comparative genomics and high-throughput reverse genetic screens identify a new phytobacterial MAMP and an Arabidopsis receptor required for immune elicitation.</title>
        <authorList>
            <person name="Mott G.A."/>
            <person name="Thakur S."/>
            <person name="Wang P.W."/>
            <person name="Desveaux D."/>
            <person name="Guttman D.S."/>
        </authorList>
    </citation>
    <scope>NUCLEOTIDE SEQUENCE [LARGE SCALE GENOMIC DNA]</scope>
    <source>
        <strain evidence="1 2">BR1</strain>
    </source>
</reference>
<sequence length="56" mass="6737">MRQWLKTDDPAVWLPAFDYAEHLRQSMNTRDAQRWLPAFQKAWKALHEHNEVEVSS</sequence>
<dbReference type="Proteomes" id="UP000037836">
    <property type="component" value="Unassembled WGS sequence"/>
</dbReference>
<proteinExistence type="predicted"/>
<dbReference type="EMBL" id="LGLO01000046">
    <property type="protein sequence ID" value="KPC44956.1"/>
    <property type="molecule type" value="Genomic_DNA"/>
</dbReference>